<feature type="region of interest" description="Disordered" evidence="3">
    <location>
        <begin position="105"/>
        <end position="132"/>
    </location>
</feature>
<dbReference type="GO" id="GO:0006511">
    <property type="term" value="P:ubiquitin-dependent protein catabolic process"/>
    <property type="evidence" value="ECO:0007669"/>
    <property type="project" value="InterPro"/>
</dbReference>
<name>A0AAW2YYN9_9EUKA</name>
<evidence type="ECO:0000259" key="4">
    <source>
        <dbReference type="Pfam" id="PF03152"/>
    </source>
</evidence>
<evidence type="ECO:0000256" key="1">
    <source>
        <dbReference type="ARBA" id="ARBA00006043"/>
    </source>
</evidence>
<dbReference type="InterPro" id="IPR055417">
    <property type="entry name" value="UFD1_N1"/>
</dbReference>
<feature type="compositionally biased region" description="Basic and acidic residues" evidence="3">
    <location>
        <begin position="110"/>
        <end position="122"/>
    </location>
</feature>
<evidence type="ECO:0000313" key="6">
    <source>
        <dbReference type="Proteomes" id="UP001431209"/>
    </source>
</evidence>
<dbReference type="Gene3D" id="3.10.330.10">
    <property type="match status" value="1"/>
</dbReference>
<comment type="caution">
    <text evidence="5">The sequence shown here is derived from an EMBL/GenBank/DDBJ whole genome shotgun (WGS) entry which is preliminary data.</text>
</comment>
<organism evidence="5 6">
    <name type="scientific">Acrasis kona</name>
    <dbReference type="NCBI Taxonomy" id="1008807"/>
    <lineage>
        <taxon>Eukaryota</taxon>
        <taxon>Discoba</taxon>
        <taxon>Heterolobosea</taxon>
        <taxon>Tetramitia</taxon>
        <taxon>Eutetramitia</taxon>
        <taxon>Acrasidae</taxon>
        <taxon>Acrasis</taxon>
    </lineage>
</organism>
<dbReference type="PANTHER" id="PTHR12555:SF13">
    <property type="entry name" value="UBIQUITIN RECOGNITION FACTOR IN ER-ASSOCIATED DEGRADATION PROTEIN 1"/>
    <property type="match status" value="1"/>
</dbReference>
<gene>
    <name evidence="5" type="ORF">AKO1_012424</name>
</gene>
<dbReference type="AlphaFoldDB" id="A0AAW2YYN9"/>
<keyword evidence="6" id="KW-1185">Reference proteome</keyword>
<feature type="domain" description="Ubiquitin fusion degradation protein UFD1 N-terminal subdomain 1" evidence="4">
    <location>
        <begin position="479"/>
        <end position="560"/>
    </location>
</feature>
<evidence type="ECO:0000256" key="3">
    <source>
        <dbReference type="SAM" id="MobiDB-lite"/>
    </source>
</evidence>
<sequence length="782" mass="89481">MSAQQFSRKVALFVGDKNNNQSNFKVKSISNDSIIITDEDDDLEFTIKVIDRNGKFSVHSEYDLLQGKWLDEVNQFCSSGRKDITDVLVKASTLYLYIINDDASDEDDTKEPISEQDTKVDQEGDEDEILEEPLSPLEDLIMTEGEDDQMHETVKSTFVHFVETFCQRRDLERKQSSSPLLTSIHFKSQNVNSCEVLFKVNQDSYCLHYPLQYEPLNGKSFIISCQDVSNANITKAINHVINESTSFSMDVMIPFIMDQLIQFINSQEEKQVQTMLSLEQAKSLYERVWMNVTNLSLPVFDYTFYQHLSKEITSCIKSLSNKRDGYELTLTQSSPFFFQVELFNFQCASLSNQSIHLEFMFNCDPKQPPQVRVLYPRLEYLTGSVCFDGQLRSKPLLKDTYNQNGGLIQLIKKIKQELESDGARVYRSMTMYDKDLPDYVLTCRDVETSGVTYDSLLRKKTLLAFSFDYAKDNFLMNFNSLGDRIILPHSLANKLLEKDDSTSPLLFELRSSIDPKLQKYYCGVSEFSAPEGNVIVPDYILKEMFLPEGSALFIRSVLLPVGTRIKIQPHSSDFYNRIVNHEKALTTCLEKHSCLSVGRPIPVTDDNGSIQMVQVVSAEPSGNVMITTRNGLQIEIDFVPALDLIDDSEKIIALNEAKQSEKINKIVQNVLLQYETKKQVLQSLLEDQAMTSSDDQYEIRFTLPDGTRSNVVLSKNTQCSLLYDYVFVNCHHVLKTYTDPNHILLRMRQPNMLIPNSRFETLQSCGLYSKANVMAVEVDRFK</sequence>
<keyword evidence="2" id="KW-0833">Ubl conjugation pathway</keyword>
<reference evidence="5 6" key="1">
    <citation type="submission" date="2024-03" db="EMBL/GenBank/DDBJ databases">
        <title>The Acrasis kona genome and developmental transcriptomes reveal deep origins of eukaryotic multicellular pathways.</title>
        <authorList>
            <person name="Sheikh S."/>
            <person name="Fu C.-J."/>
            <person name="Brown M.W."/>
            <person name="Baldauf S.L."/>
        </authorList>
    </citation>
    <scope>NUCLEOTIDE SEQUENCE [LARGE SCALE GENOMIC DNA]</scope>
    <source>
        <strain evidence="5 6">ATCC MYA-3509</strain>
    </source>
</reference>
<comment type="similarity">
    <text evidence="1">Belongs to the UFD1 family.</text>
</comment>
<evidence type="ECO:0000256" key="2">
    <source>
        <dbReference type="ARBA" id="ARBA00022786"/>
    </source>
</evidence>
<dbReference type="Gene3D" id="2.40.40.50">
    <property type="entry name" value="Ubiquitin fusion degradation protein UFD1, N-terminal domain"/>
    <property type="match status" value="1"/>
</dbReference>
<protein>
    <submittedName>
        <fullName evidence="5">Ubiquitin fusion degradation protein 1</fullName>
    </submittedName>
</protein>
<dbReference type="Proteomes" id="UP001431209">
    <property type="component" value="Unassembled WGS sequence"/>
</dbReference>
<proteinExistence type="inferred from homology"/>
<dbReference type="InterPro" id="IPR042299">
    <property type="entry name" value="Ufd1-like_Nn"/>
</dbReference>
<evidence type="ECO:0000313" key="5">
    <source>
        <dbReference type="EMBL" id="KAL0481776.1"/>
    </source>
</evidence>
<dbReference type="Pfam" id="PF03152">
    <property type="entry name" value="UFD1_N1"/>
    <property type="match status" value="1"/>
</dbReference>
<dbReference type="GO" id="GO:0034098">
    <property type="term" value="C:VCP-NPL4-UFD1 AAA ATPase complex"/>
    <property type="evidence" value="ECO:0007669"/>
    <property type="project" value="TreeGrafter"/>
</dbReference>
<dbReference type="GO" id="GO:0036503">
    <property type="term" value="P:ERAD pathway"/>
    <property type="evidence" value="ECO:0007669"/>
    <property type="project" value="TreeGrafter"/>
</dbReference>
<dbReference type="PANTHER" id="PTHR12555">
    <property type="entry name" value="UBIQUITIN FUSION DEGRADATON PROTEIN 1"/>
    <property type="match status" value="1"/>
</dbReference>
<accession>A0AAW2YYN9</accession>
<dbReference type="GO" id="GO:0031593">
    <property type="term" value="F:polyubiquitin modification-dependent protein binding"/>
    <property type="evidence" value="ECO:0007669"/>
    <property type="project" value="TreeGrafter"/>
</dbReference>
<dbReference type="EMBL" id="JAOPGA020000791">
    <property type="protein sequence ID" value="KAL0481776.1"/>
    <property type="molecule type" value="Genomic_DNA"/>
</dbReference>
<dbReference type="InterPro" id="IPR004854">
    <property type="entry name" value="Ufd1-like"/>
</dbReference>